<dbReference type="Proteomes" id="UP000438699">
    <property type="component" value="Unassembled WGS sequence"/>
</dbReference>
<keyword evidence="3" id="KW-1185">Reference proteome</keyword>
<proteinExistence type="predicted"/>
<dbReference type="Gene3D" id="1.10.260.40">
    <property type="entry name" value="lambda repressor-like DNA-binding domains"/>
    <property type="match status" value="1"/>
</dbReference>
<organism evidence="2 3">
    <name type="scientific">Pseudodesulfovibrio senegalensis</name>
    <dbReference type="NCBI Taxonomy" id="1721087"/>
    <lineage>
        <taxon>Bacteria</taxon>
        <taxon>Pseudomonadati</taxon>
        <taxon>Thermodesulfobacteriota</taxon>
        <taxon>Desulfovibrionia</taxon>
        <taxon>Desulfovibrionales</taxon>
        <taxon>Desulfovibrionaceae</taxon>
    </lineage>
</organism>
<accession>A0A6N6MWN5</accession>
<dbReference type="OrthoDB" id="9807711at2"/>
<gene>
    <name evidence="2" type="ORF">F8A88_15445</name>
</gene>
<evidence type="ECO:0000259" key="1">
    <source>
        <dbReference type="PROSITE" id="PS50943"/>
    </source>
</evidence>
<dbReference type="GO" id="GO:0003677">
    <property type="term" value="F:DNA binding"/>
    <property type="evidence" value="ECO:0007669"/>
    <property type="project" value="InterPro"/>
</dbReference>
<dbReference type="InterPro" id="IPR010982">
    <property type="entry name" value="Lambda_DNA-bd_dom_sf"/>
</dbReference>
<name>A0A6N6MWN5_9BACT</name>
<evidence type="ECO:0000313" key="2">
    <source>
        <dbReference type="EMBL" id="KAB1437319.1"/>
    </source>
</evidence>
<evidence type="ECO:0000313" key="3">
    <source>
        <dbReference type="Proteomes" id="UP000438699"/>
    </source>
</evidence>
<protein>
    <submittedName>
        <fullName evidence="2">Helix-turn-helix transcriptional regulator</fullName>
    </submittedName>
</protein>
<dbReference type="SUPFAM" id="SSF47413">
    <property type="entry name" value="lambda repressor-like DNA-binding domains"/>
    <property type="match status" value="1"/>
</dbReference>
<sequence>MPLTDGNVQISLVVPGHQANLMEKAIAGFLNLAESLSDEAVIYPAVDVGRALKGFRLRAELSQQELSEQLRRKLKGAKVKYAQRHVSEMESGKRRVTDEEAKALAAILNADIRVFLPGE</sequence>
<dbReference type="AlphaFoldDB" id="A0A6N6MWN5"/>
<dbReference type="PROSITE" id="PS50943">
    <property type="entry name" value="HTH_CROC1"/>
    <property type="match status" value="1"/>
</dbReference>
<dbReference type="EMBL" id="WAIE01000011">
    <property type="protein sequence ID" value="KAB1437319.1"/>
    <property type="molecule type" value="Genomic_DNA"/>
</dbReference>
<comment type="caution">
    <text evidence="2">The sequence shown here is derived from an EMBL/GenBank/DDBJ whole genome shotgun (WGS) entry which is preliminary data.</text>
</comment>
<dbReference type="SMART" id="SM00530">
    <property type="entry name" value="HTH_XRE"/>
    <property type="match status" value="1"/>
</dbReference>
<reference evidence="2 3" key="1">
    <citation type="journal article" date="2017" name="Int. J. Syst. Evol. Microbiol.">
        <title>Desulfovibrio senegalensis sp. nov., a mesophilic sulfate reducer isolated from marine sediment.</title>
        <authorList>
            <person name="Thioye A."/>
            <person name="Gam Z.B.A."/>
            <person name="Mbengue M."/>
            <person name="Cayol J.L."/>
            <person name="Joseph-Bartoli M."/>
            <person name="Toure-Kane C."/>
            <person name="Labat M."/>
        </authorList>
    </citation>
    <scope>NUCLEOTIDE SEQUENCE [LARGE SCALE GENOMIC DNA]</scope>
    <source>
        <strain evidence="2 3">DSM 101509</strain>
    </source>
</reference>
<dbReference type="InterPro" id="IPR001387">
    <property type="entry name" value="Cro/C1-type_HTH"/>
</dbReference>
<dbReference type="RefSeq" id="WP_151152086.1">
    <property type="nucleotide sequence ID" value="NZ_WAIE01000011.1"/>
</dbReference>
<feature type="domain" description="HTH cro/C1-type" evidence="1">
    <location>
        <begin position="52"/>
        <end position="115"/>
    </location>
</feature>
<dbReference type="Pfam" id="PF13560">
    <property type="entry name" value="HTH_31"/>
    <property type="match status" value="1"/>
</dbReference>